<comment type="caution">
    <text evidence="1">The sequence shown here is derived from an EMBL/GenBank/DDBJ whole genome shotgun (WGS) entry which is preliminary data.</text>
</comment>
<evidence type="ECO:0000313" key="1">
    <source>
        <dbReference type="EMBL" id="GAA0741985.1"/>
    </source>
</evidence>
<evidence type="ECO:0008006" key="3">
    <source>
        <dbReference type="Google" id="ProtNLM"/>
    </source>
</evidence>
<proteinExistence type="predicted"/>
<dbReference type="Gene3D" id="3.40.50.300">
    <property type="entry name" value="P-loop containing nucleotide triphosphate hydrolases"/>
    <property type="match status" value="1"/>
</dbReference>
<gene>
    <name evidence="1" type="ORF">GCM10009107_05010</name>
</gene>
<name>A0ABP3UT02_9BURK</name>
<dbReference type="EMBL" id="BAAAEW010000004">
    <property type="protein sequence ID" value="GAA0741985.1"/>
    <property type="molecule type" value="Genomic_DNA"/>
</dbReference>
<dbReference type="InterPro" id="IPR005331">
    <property type="entry name" value="Sulfotransferase"/>
</dbReference>
<dbReference type="RefSeq" id="WP_141286267.1">
    <property type="nucleotide sequence ID" value="NZ_BAAAEW010000004.1"/>
</dbReference>
<keyword evidence="2" id="KW-1185">Reference proteome</keyword>
<protein>
    <recommendedName>
        <fullName evidence="3">Sulfotransferase family protein</fullName>
    </recommendedName>
</protein>
<reference evidence="2" key="1">
    <citation type="journal article" date="2019" name="Int. J. Syst. Evol. Microbiol.">
        <title>The Global Catalogue of Microorganisms (GCM) 10K type strain sequencing project: providing services to taxonomists for standard genome sequencing and annotation.</title>
        <authorList>
            <consortium name="The Broad Institute Genomics Platform"/>
            <consortium name="The Broad Institute Genome Sequencing Center for Infectious Disease"/>
            <person name="Wu L."/>
            <person name="Ma J."/>
        </authorList>
    </citation>
    <scope>NUCLEOTIDE SEQUENCE [LARGE SCALE GENOMIC DNA]</scope>
    <source>
        <strain evidence="2">JCM 15503</strain>
    </source>
</reference>
<accession>A0ABP3UT02</accession>
<dbReference type="InterPro" id="IPR027417">
    <property type="entry name" value="P-loop_NTPase"/>
</dbReference>
<dbReference type="Proteomes" id="UP001500279">
    <property type="component" value="Unassembled WGS sequence"/>
</dbReference>
<sequence length="229" mass="25835">MAVYSAKRNYLFLASPQTGSKAIAKTLLEKLDGQQIPSQGILRNGKIVLSKHHTTTKMLIHHKLLTESQVQQAFKFCGVRNPFDLLVSRYEKLRGRHTEASKISGHIRKNTRAREVVGLAAELAFPEWVRQAHEQYLAADKPVMGPMVFVDSVDHVIRFEALTQGFQEALARLGITEDIPVAEHNVTAQRLDGGQKRDYRSYYDDATVALVQKLYAPVIERFGYGFDPN</sequence>
<dbReference type="SUPFAM" id="SSF52540">
    <property type="entry name" value="P-loop containing nucleoside triphosphate hydrolases"/>
    <property type="match status" value="1"/>
</dbReference>
<organism evidence="1 2">
    <name type="scientific">Ideonella azotifigens</name>
    <dbReference type="NCBI Taxonomy" id="513160"/>
    <lineage>
        <taxon>Bacteria</taxon>
        <taxon>Pseudomonadati</taxon>
        <taxon>Pseudomonadota</taxon>
        <taxon>Betaproteobacteria</taxon>
        <taxon>Burkholderiales</taxon>
        <taxon>Sphaerotilaceae</taxon>
        <taxon>Ideonella</taxon>
    </lineage>
</organism>
<dbReference type="Pfam" id="PF03567">
    <property type="entry name" value="Sulfotransfer_2"/>
    <property type="match status" value="1"/>
</dbReference>
<evidence type="ECO:0000313" key="2">
    <source>
        <dbReference type="Proteomes" id="UP001500279"/>
    </source>
</evidence>